<dbReference type="Proteomes" id="UP000054217">
    <property type="component" value="Unassembled WGS sequence"/>
</dbReference>
<accession>A0A0C3J7Q6</accession>
<evidence type="ECO:0000313" key="2">
    <source>
        <dbReference type="Proteomes" id="UP000054217"/>
    </source>
</evidence>
<dbReference type="HOGENOM" id="CLU_2455623_0_0_1"/>
<evidence type="ECO:0000313" key="1">
    <source>
        <dbReference type="EMBL" id="KIO05083.1"/>
    </source>
</evidence>
<gene>
    <name evidence="1" type="ORF">M404DRAFT_533008</name>
</gene>
<dbReference type="AlphaFoldDB" id="A0A0C3J7Q6"/>
<reference evidence="2" key="2">
    <citation type="submission" date="2015-01" db="EMBL/GenBank/DDBJ databases">
        <title>Evolutionary Origins and Diversification of the Mycorrhizal Mutualists.</title>
        <authorList>
            <consortium name="DOE Joint Genome Institute"/>
            <consortium name="Mycorrhizal Genomics Consortium"/>
            <person name="Kohler A."/>
            <person name="Kuo A."/>
            <person name="Nagy L.G."/>
            <person name="Floudas D."/>
            <person name="Copeland A."/>
            <person name="Barry K.W."/>
            <person name="Cichocki N."/>
            <person name="Veneault-Fourrey C."/>
            <person name="LaButti K."/>
            <person name="Lindquist E.A."/>
            <person name="Lipzen A."/>
            <person name="Lundell T."/>
            <person name="Morin E."/>
            <person name="Murat C."/>
            <person name="Riley R."/>
            <person name="Ohm R."/>
            <person name="Sun H."/>
            <person name="Tunlid A."/>
            <person name="Henrissat B."/>
            <person name="Grigoriev I.V."/>
            <person name="Hibbett D.S."/>
            <person name="Martin F."/>
        </authorList>
    </citation>
    <scope>NUCLEOTIDE SEQUENCE [LARGE SCALE GENOMIC DNA]</scope>
    <source>
        <strain evidence="2">Marx 270</strain>
    </source>
</reference>
<name>A0A0C3J7Q6_PISTI</name>
<reference evidence="1 2" key="1">
    <citation type="submission" date="2014-04" db="EMBL/GenBank/DDBJ databases">
        <authorList>
            <consortium name="DOE Joint Genome Institute"/>
            <person name="Kuo A."/>
            <person name="Kohler A."/>
            <person name="Costa M.D."/>
            <person name="Nagy L.G."/>
            <person name="Floudas D."/>
            <person name="Copeland A."/>
            <person name="Barry K.W."/>
            <person name="Cichocki N."/>
            <person name="Veneault-Fourrey C."/>
            <person name="LaButti K."/>
            <person name="Lindquist E.A."/>
            <person name="Lipzen A."/>
            <person name="Lundell T."/>
            <person name="Morin E."/>
            <person name="Murat C."/>
            <person name="Sun H."/>
            <person name="Tunlid A."/>
            <person name="Henrissat B."/>
            <person name="Grigoriev I.V."/>
            <person name="Hibbett D.S."/>
            <person name="Martin F."/>
            <person name="Nordberg H.P."/>
            <person name="Cantor M.N."/>
            <person name="Hua S.X."/>
        </authorList>
    </citation>
    <scope>NUCLEOTIDE SEQUENCE [LARGE SCALE GENOMIC DNA]</scope>
    <source>
        <strain evidence="1 2">Marx 270</strain>
    </source>
</reference>
<sequence>MRTTQRALPEVTIEIIAIYENLHLAVSLSGRAMKNLLESFPHLSAVNVYSLRDFTAQDFQNRIQQVHNASAPRTFRSFAFTQTACFMPN</sequence>
<proteinExistence type="predicted"/>
<dbReference type="EMBL" id="KN831968">
    <property type="protein sequence ID" value="KIO05083.1"/>
    <property type="molecule type" value="Genomic_DNA"/>
</dbReference>
<protein>
    <submittedName>
        <fullName evidence="1">Uncharacterized protein</fullName>
    </submittedName>
</protein>
<dbReference type="InParanoid" id="A0A0C3J7Q6"/>
<organism evidence="1 2">
    <name type="scientific">Pisolithus tinctorius Marx 270</name>
    <dbReference type="NCBI Taxonomy" id="870435"/>
    <lineage>
        <taxon>Eukaryota</taxon>
        <taxon>Fungi</taxon>
        <taxon>Dikarya</taxon>
        <taxon>Basidiomycota</taxon>
        <taxon>Agaricomycotina</taxon>
        <taxon>Agaricomycetes</taxon>
        <taxon>Agaricomycetidae</taxon>
        <taxon>Boletales</taxon>
        <taxon>Sclerodermatineae</taxon>
        <taxon>Pisolithaceae</taxon>
        <taxon>Pisolithus</taxon>
    </lineage>
</organism>
<keyword evidence="2" id="KW-1185">Reference proteome</keyword>